<keyword evidence="5" id="KW-1185">Reference proteome</keyword>
<reference evidence="2 4" key="1">
    <citation type="journal article" date="2016" name="Front. Microbiol.">
        <title>High-Level Heat Resistance of Spores of Bacillus amyloliquefaciens and Bacillus licheniformis Results from the Presence of a spoVA Operon in a Tn1546 Transposon.</title>
        <authorList>
            <person name="Berendsen E.M."/>
            <person name="Koning R.A."/>
            <person name="Boekhorst J."/>
            <person name="de Jong A."/>
            <person name="Kuipers O.P."/>
            <person name="Wells-Bennik M.H."/>
        </authorList>
    </citation>
    <scope>NUCLEOTIDE SEQUENCE [LARGE SCALE GENOMIC DNA]</scope>
    <source>
        <strain evidence="2 4">B4121</strain>
    </source>
</reference>
<evidence type="ECO:0000313" key="4">
    <source>
        <dbReference type="Proteomes" id="UP000185604"/>
    </source>
</evidence>
<sequence>MGACHLSDRMENHQKPKREKESESRVNRLFFLEKGQIDLKAQP</sequence>
<dbReference type="EMBL" id="LKPO01000008">
    <property type="protein sequence ID" value="OLF95876.1"/>
    <property type="molecule type" value="Genomic_DNA"/>
</dbReference>
<evidence type="ECO:0000256" key="1">
    <source>
        <dbReference type="SAM" id="MobiDB-lite"/>
    </source>
</evidence>
<evidence type="ECO:0000313" key="2">
    <source>
        <dbReference type="EMBL" id="OLF95876.1"/>
    </source>
</evidence>
<evidence type="ECO:0000313" key="5">
    <source>
        <dbReference type="Proteomes" id="UP000429980"/>
    </source>
</evidence>
<dbReference type="EMBL" id="NILF01000062">
    <property type="protein sequence ID" value="TWL35138.1"/>
    <property type="molecule type" value="Genomic_DNA"/>
</dbReference>
<feature type="region of interest" description="Disordered" evidence="1">
    <location>
        <begin position="1"/>
        <end position="26"/>
    </location>
</feature>
<dbReference type="Proteomes" id="UP000429980">
    <property type="component" value="Unassembled WGS sequence"/>
</dbReference>
<comment type="caution">
    <text evidence="2">The sequence shown here is derived from an EMBL/GenBank/DDBJ whole genome shotgun (WGS) entry which is preliminary data.</text>
</comment>
<reference evidence="3 5" key="2">
    <citation type="submission" date="2019-06" db="EMBL/GenBank/DDBJ databases">
        <title>Genome sequence analysis of &gt;100 Bacillus licheniformis strains suggests intrinsic resistance to this species.</title>
        <authorList>
            <person name="Wels M."/>
            <person name="Siezen R.J."/>
            <person name="Johansen E."/>
            <person name="Stuer-Lauridsen B."/>
            <person name="Bjerre K."/>
            <person name="Nielsen B.K.K."/>
        </authorList>
    </citation>
    <scope>NUCLEOTIDE SEQUENCE [LARGE SCALE GENOMIC DNA]</scope>
    <source>
        <strain evidence="3 5">BAC-15381</strain>
    </source>
</reference>
<dbReference type="Proteomes" id="UP000185604">
    <property type="component" value="Unassembled WGS sequence"/>
</dbReference>
<proteinExistence type="predicted"/>
<dbReference type="AlphaFoldDB" id="A0A6I7TPM9"/>
<evidence type="ECO:0000313" key="3">
    <source>
        <dbReference type="EMBL" id="TWL35138.1"/>
    </source>
</evidence>
<organism evidence="2 4">
    <name type="scientific">Bacillus paralicheniformis</name>
    <dbReference type="NCBI Taxonomy" id="1648923"/>
    <lineage>
        <taxon>Bacteria</taxon>
        <taxon>Bacillati</taxon>
        <taxon>Bacillota</taxon>
        <taxon>Bacilli</taxon>
        <taxon>Bacillales</taxon>
        <taxon>Bacillaceae</taxon>
        <taxon>Bacillus</taxon>
    </lineage>
</organism>
<accession>A0A6I7TPM9</accession>
<protein>
    <submittedName>
        <fullName evidence="2">Uncharacterized protein</fullName>
    </submittedName>
</protein>
<gene>
    <name evidence="2" type="ORF">B4121_1438</name>
    <name evidence="3" type="ORF">CHCC15381_3581</name>
</gene>
<name>A0A6I7TPM9_9BACI</name>